<name>A0A068YNE8_ECHMU</name>
<dbReference type="OrthoDB" id="2307332at2759"/>
<accession>A0A068YNE8</accession>
<organism evidence="1 2">
    <name type="scientific">Echinococcus multilocularis</name>
    <name type="common">Fox tapeworm</name>
    <dbReference type="NCBI Taxonomy" id="6211"/>
    <lineage>
        <taxon>Eukaryota</taxon>
        <taxon>Metazoa</taxon>
        <taxon>Spiralia</taxon>
        <taxon>Lophotrochozoa</taxon>
        <taxon>Platyhelminthes</taxon>
        <taxon>Cestoda</taxon>
        <taxon>Eucestoda</taxon>
        <taxon>Cyclophyllidea</taxon>
        <taxon>Taeniidae</taxon>
        <taxon>Echinococcus</taxon>
    </lineage>
</organism>
<protein>
    <submittedName>
        <fullName evidence="1">Pangolin</fullName>
    </submittedName>
</protein>
<proteinExistence type="predicted"/>
<dbReference type="AlphaFoldDB" id="A0A068YNE8"/>
<dbReference type="EMBL" id="LN902848">
    <property type="protein sequence ID" value="CDS43515.1"/>
    <property type="molecule type" value="Genomic_DNA"/>
</dbReference>
<dbReference type="Proteomes" id="UP000017246">
    <property type="component" value="Unassembled WGS sequence"/>
</dbReference>
<dbReference type="InterPro" id="IPR027397">
    <property type="entry name" value="Catenin-bd_sf"/>
</dbReference>
<keyword evidence="2" id="KW-1185">Reference proteome</keyword>
<dbReference type="Gene3D" id="4.10.900.10">
    <property type="entry name" value="TCF3-CBD (Catenin binding domain)"/>
    <property type="match status" value="1"/>
</dbReference>
<reference evidence="1" key="2">
    <citation type="submission" date="2015-11" db="EMBL/GenBank/DDBJ databases">
        <authorList>
            <person name="Zhang Y."/>
            <person name="Guo Z."/>
        </authorList>
    </citation>
    <scope>NUCLEOTIDE SEQUENCE</scope>
</reference>
<gene>
    <name evidence="1" type="ORF">EmuJ_001128050</name>
</gene>
<evidence type="ECO:0000313" key="2">
    <source>
        <dbReference type="Proteomes" id="UP000017246"/>
    </source>
</evidence>
<dbReference type="STRING" id="6211.A0A068YNE8"/>
<sequence>MSHMNSTGDESACTDELKVYKDEGEEEEQKKSSENLTEDKVGLVIEGEGHTVSGLCYSTSFALCQSLETQEVSTIDGLFWYSTEEFVWSNAIFIQWRQEWVQIRLRAGGNKHTQSRFCNVKITYLSRPLSFLSFLPLLIPRWVEFVLQ</sequence>
<reference evidence="1" key="1">
    <citation type="journal article" date="2013" name="Nature">
        <title>The genomes of four tapeworm species reveal adaptations to parasitism.</title>
        <authorList>
            <person name="Tsai I.J."/>
            <person name="Zarowiecki M."/>
            <person name="Holroyd N."/>
            <person name="Garciarrubio A."/>
            <person name="Sanchez-Flores A."/>
            <person name="Brooks K.L."/>
            <person name="Tracey A."/>
            <person name="Bobes R.J."/>
            <person name="Fragoso G."/>
            <person name="Sciutto E."/>
            <person name="Aslett M."/>
            <person name="Beasley H."/>
            <person name="Bennett H.M."/>
            <person name="Cai J."/>
            <person name="Camicia F."/>
            <person name="Clark R."/>
            <person name="Cucher M."/>
            <person name="De Silva N."/>
            <person name="Day T.A."/>
            <person name="Deplazes P."/>
            <person name="Estrada K."/>
            <person name="Fernandez C."/>
            <person name="Holland P.W."/>
            <person name="Hou J."/>
            <person name="Hu S."/>
            <person name="Huckvale T."/>
            <person name="Hung S.S."/>
            <person name="Kamenetzky L."/>
            <person name="Keane J.A."/>
            <person name="Kiss F."/>
            <person name="Koziol U."/>
            <person name="Lambert O."/>
            <person name="Liu K."/>
            <person name="Luo X."/>
            <person name="Luo Y."/>
            <person name="Macchiaroli N."/>
            <person name="Nichol S."/>
            <person name="Paps J."/>
            <person name="Parkinson J."/>
            <person name="Pouchkina-Stantcheva N."/>
            <person name="Riddiford N."/>
            <person name="Rosenzvit M."/>
            <person name="Salinas G."/>
            <person name="Wasmuth J.D."/>
            <person name="Zamanian M."/>
            <person name="Zheng Y."/>
            <person name="Cai X."/>
            <person name="Soberon X."/>
            <person name="Olson P.D."/>
            <person name="Laclette J.P."/>
            <person name="Brehm K."/>
            <person name="Berriman M."/>
            <person name="Garciarrubio A."/>
            <person name="Bobes R.J."/>
            <person name="Fragoso G."/>
            <person name="Sanchez-Flores A."/>
            <person name="Estrada K."/>
            <person name="Cevallos M.A."/>
            <person name="Morett E."/>
            <person name="Gonzalez V."/>
            <person name="Portillo T."/>
            <person name="Ochoa-Leyva A."/>
            <person name="Jose M.V."/>
            <person name="Sciutto E."/>
            <person name="Landa A."/>
            <person name="Jimenez L."/>
            <person name="Valdes V."/>
            <person name="Carrero J.C."/>
            <person name="Larralde C."/>
            <person name="Morales-Montor J."/>
            <person name="Limon-Lason J."/>
            <person name="Soberon X."/>
            <person name="Laclette J.P."/>
        </authorList>
    </citation>
    <scope>NUCLEOTIDE SEQUENCE [LARGE SCALE GENOMIC DNA]</scope>
</reference>
<evidence type="ECO:0000313" key="1">
    <source>
        <dbReference type="EMBL" id="CDS43515.1"/>
    </source>
</evidence>